<dbReference type="Proteomes" id="UP000050326">
    <property type="component" value="Unassembled WGS sequence"/>
</dbReference>
<organism evidence="1 2">
    <name type="scientific">Oxobacter pfennigii</name>
    <dbReference type="NCBI Taxonomy" id="36849"/>
    <lineage>
        <taxon>Bacteria</taxon>
        <taxon>Bacillati</taxon>
        <taxon>Bacillota</taxon>
        <taxon>Clostridia</taxon>
        <taxon>Eubacteriales</taxon>
        <taxon>Clostridiaceae</taxon>
        <taxon>Oxobacter</taxon>
    </lineage>
</organism>
<dbReference type="Pfam" id="PF24741">
    <property type="entry name" value="AlkZ-rel"/>
    <property type="match status" value="1"/>
</dbReference>
<dbReference type="STRING" id="36849.OXPF_27880"/>
<evidence type="ECO:0000313" key="2">
    <source>
        <dbReference type="Proteomes" id="UP000050326"/>
    </source>
</evidence>
<gene>
    <name evidence="1" type="ORF">OXPF_27880</name>
</gene>
<proteinExistence type="predicted"/>
<reference evidence="1 2" key="1">
    <citation type="submission" date="2015-09" db="EMBL/GenBank/DDBJ databases">
        <title>Genome sequence of Oxobacter pfennigii DSM 3222.</title>
        <authorList>
            <person name="Poehlein A."/>
            <person name="Bengelsdorf F.R."/>
            <person name="Schiel-Bengelsdorf B."/>
            <person name="Duerre P."/>
            <person name="Daniel R."/>
        </authorList>
    </citation>
    <scope>NUCLEOTIDE SEQUENCE [LARGE SCALE GENOMIC DNA]</scope>
    <source>
        <strain evidence="1 2">DSM 3222</strain>
    </source>
</reference>
<dbReference type="AlphaFoldDB" id="A0A0P8YUH9"/>
<dbReference type="InterPro" id="IPR056298">
    <property type="entry name" value="AlkZ-rel"/>
</dbReference>
<dbReference type="RefSeq" id="WP_054875800.1">
    <property type="nucleotide sequence ID" value="NZ_LKET01000039.1"/>
</dbReference>
<accession>A0A0P8YUH9</accession>
<dbReference type="PATRIC" id="fig|36849.3.peg.2948"/>
<dbReference type="EMBL" id="LKET01000039">
    <property type="protein sequence ID" value="KPU43347.1"/>
    <property type="molecule type" value="Genomic_DNA"/>
</dbReference>
<name>A0A0P8YUH9_9CLOT</name>
<comment type="caution">
    <text evidence="1">The sequence shown here is derived from an EMBL/GenBank/DDBJ whole genome shotgun (WGS) entry which is preliminary data.</text>
</comment>
<protein>
    <submittedName>
        <fullName evidence="1">Uncharacterized protein</fullName>
    </submittedName>
</protein>
<evidence type="ECO:0000313" key="1">
    <source>
        <dbReference type="EMBL" id="KPU43347.1"/>
    </source>
</evidence>
<sequence length="235" mass="27115">MSSKQIKNYGDFISALLDAGFSMGGGNSEGIFSVISWNWEEEPPYETPVRWHTGDPETDPWEWRMRVLDERKDIAYAKLFFKKSGYIVKEWVPYFLAVRRGNMTFDEKYSDGAISNHAKRIYGTILENGMLPLHAIKQLAGFGKEEKSQFERALVELQMKMYLTMYGRQQKISKKGEEYGWSSTVFCTTESFWGEDVFEKASKIGKDEAIQKITNHIFTLNPNGEPKNILKFIKG</sequence>
<keyword evidence="2" id="KW-1185">Reference proteome</keyword>